<dbReference type="InterPro" id="IPR011006">
    <property type="entry name" value="CheY-like_superfamily"/>
</dbReference>
<dbReference type="GO" id="GO:0043709">
    <property type="term" value="P:cell adhesion involved in single-species biofilm formation"/>
    <property type="evidence" value="ECO:0007669"/>
    <property type="project" value="TreeGrafter"/>
</dbReference>
<dbReference type="GO" id="GO:0052621">
    <property type="term" value="F:diguanylate cyclase activity"/>
    <property type="evidence" value="ECO:0007669"/>
    <property type="project" value="UniProtKB-EC"/>
</dbReference>
<dbReference type="Gene3D" id="3.40.50.2300">
    <property type="match status" value="1"/>
</dbReference>
<name>A0A3M6CHD8_9PSED</name>
<keyword evidence="5" id="KW-0597">Phosphoprotein</keyword>
<feature type="domain" description="GGDEF" evidence="7">
    <location>
        <begin position="175"/>
        <end position="312"/>
    </location>
</feature>
<dbReference type="AlphaFoldDB" id="A0A3M6CHD8"/>
<dbReference type="FunFam" id="3.30.70.270:FF:000001">
    <property type="entry name" value="Diguanylate cyclase domain protein"/>
    <property type="match status" value="1"/>
</dbReference>
<sequence>MNAILNELVTRRGFRPKILVVDDQPVNIRLINELLKDEYDIIMATEGKQAILKCQTQNPDLILLDVLMPGMSGHDICLSLKADEQTQNIPVIFLTSKDEEADEAQGFELGAVDFITKPIRSTVISARVRAHLTLKLQSDLLKTIGLTDGLTGIDNRRMFDENLQRDWLQCARHGQSISLFMIDIDHFKLYNDYYGHQRGDECLRAVANGIKKALRRPYDSVARYGGEEFACILQNTDSTGALSVAQTVLEEVRSLCIEHVKSNTSKIVTISIGVATAIPKIGDSAEGLLKAADKELYNSKNTGRDRLSSINLDLNTTAG</sequence>
<dbReference type="RefSeq" id="WP_122392799.1">
    <property type="nucleotide sequence ID" value="NZ_RBUT01000185.1"/>
</dbReference>
<feature type="modified residue" description="4-aspartylphosphate" evidence="5">
    <location>
        <position position="65"/>
    </location>
</feature>
<dbReference type="NCBIfam" id="TIGR00254">
    <property type="entry name" value="GGDEF"/>
    <property type="match status" value="1"/>
</dbReference>
<dbReference type="PROSITE" id="PS50110">
    <property type="entry name" value="RESPONSE_REGULATORY"/>
    <property type="match status" value="1"/>
</dbReference>
<comment type="caution">
    <text evidence="8">The sequence shown here is derived from an EMBL/GenBank/DDBJ whole genome shotgun (WGS) entry which is preliminary data.</text>
</comment>
<dbReference type="EMBL" id="RBUT01000185">
    <property type="protein sequence ID" value="RMV42746.1"/>
    <property type="molecule type" value="Genomic_DNA"/>
</dbReference>
<dbReference type="PANTHER" id="PTHR45138">
    <property type="entry name" value="REGULATORY COMPONENTS OF SENSORY TRANSDUCTION SYSTEM"/>
    <property type="match status" value="1"/>
</dbReference>
<dbReference type="GO" id="GO:0000160">
    <property type="term" value="P:phosphorelay signal transduction system"/>
    <property type="evidence" value="ECO:0007669"/>
    <property type="project" value="InterPro"/>
</dbReference>
<evidence type="ECO:0000256" key="5">
    <source>
        <dbReference type="PROSITE-ProRule" id="PRU00169"/>
    </source>
</evidence>
<dbReference type="PROSITE" id="PS50887">
    <property type="entry name" value="GGDEF"/>
    <property type="match status" value="1"/>
</dbReference>
<comment type="catalytic activity">
    <reaction evidence="4">
        <text>2 GTP = 3',3'-c-di-GMP + 2 diphosphate</text>
        <dbReference type="Rhea" id="RHEA:24898"/>
        <dbReference type="ChEBI" id="CHEBI:33019"/>
        <dbReference type="ChEBI" id="CHEBI:37565"/>
        <dbReference type="ChEBI" id="CHEBI:58805"/>
        <dbReference type="EC" id="2.7.7.65"/>
    </reaction>
</comment>
<dbReference type="SMART" id="SM00267">
    <property type="entry name" value="GGDEF"/>
    <property type="match status" value="1"/>
</dbReference>
<dbReference type="InterPro" id="IPR000160">
    <property type="entry name" value="GGDEF_dom"/>
</dbReference>
<organism evidence="8 9">
    <name type="scientific">Pseudomonas syringae pv. helianthi</name>
    <dbReference type="NCBI Taxonomy" id="251654"/>
    <lineage>
        <taxon>Bacteria</taxon>
        <taxon>Pseudomonadati</taxon>
        <taxon>Pseudomonadota</taxon>
        <taxon>Gammaproteobacteria</taxon>
        <taxon>Pseudomonadales</taxon>
        <taxon>Pseudomonadaceae</taxon>
        <taxon>Pseudomonas</taxon>
    </lineage>
</organism>
<evidence type="ECO:0000256" key="3">
    <source>
        <dbReference type="ARBA" id="ARBA00012528"/>
    </source>
</evidence>
<gene>
    <name evidence="8" type="ORF">ALP10_200155</name>
</gene>
<comment type="subcellular location">
    <subcellularLocation>
        <location evidence="2">Cell inner membrane</location>
    </subcellularLocation>
</comment>
<comment type="cofactor">
    <cofactor evidence="1">
        <name>Mg(2+)</name>
        <dbReference type="ChEBI" id="CHEBI:18420"/>
    </cofactor>
</comment>
<evidence type="ECO:0000259" key="6">
    <source>
        <dbReference type="PROSITE" id="PS50110"/>
    </source>
</evidence>
<dbReference type="Gene3D" id="3.30.70.270">
    <property type="match status" value="1"/>
</dbReference>
<evidence type="ECO:0000256" key="4">
    <source>
        <dbReference type="ARBA" id="ARBA00034247"/>
    </source>
</evidence>
<evidence type="ECO:0000313" key="8">
    <source>
        <dbReference type="EMBL" id="RMV42746.1"/>
    </source>
</evidence>
<protein>
    <recommendedName>
        <fullName evidence="3">diguanylate cyclase</fullName>
        <ecNumber evidence="3">2.7.7.65</ecNumber>
    </recommendedName>
</protein>
<proteinExistence type="predicted"/>
<reference evidence="8 9" key="1">
    <citation type="submission" date="2018-08" db="EMBL/GenBank/DDBJ databases">
        <title>Recombination of ecologically and evolutionarily significant loci maintains genetic cohesion in the Pseudomonas syringae species complex.</title>
        <authorList>
            <person name="Dillon M."/>
            <person name="Thakur S."/>
            <person name="Almeida R.N.D."/>
            <person name="Weir B.S."/>
            <person name="Guttman D.S."/>
        </authorList>
    </citation>
    <scope>NUCLEOTIDE SEQUENCE [LARGE SCALE GENOMIC DNA]</scope>
    <source>
        <strain evidence="8 9">ICMP 3263</strain>
    </source>
</reference>
<evidence type="ECO:0000256" key="2">
    <source>
        <dbReference type="ARBA" id="ARBA00004533"/>
    </source>
</evidence>
<dbReference type="GO" id="GO:1902201">
    <property type="term" value="P:negative regulation of bacterial-type flagellum-dependent cell motility"/>
    <property type="evidence" value="ECO:0007669"/>
    <property type="project" value="TreeGrafter"/>
</dbReference>
<evidence type="ECO:0000259" key="7">
    <source>
        <dbReference type="PROSITE" id="PS50887"/>
    </source>
</evidence>
<accession>A0A3M6CHD8</accession>
<dbReference type="InterPro" id="IPR050469">
    <property type="entry name" value="Diguanylate_Cyclase"/>
</dbReference>
<dbReference type="EC" id="2.7.7.65" evidence="3"/>
<dbReference type="GO" id="GO:0005886">
    <property type="term" value="C:plasma membrane"/>
    <property type="evidence" value="ECO:0007669"/>
    <property type="project" value="UniProtKB-SubCell"/>
</dbReference>
<dbReference type="PANTHER" id="PTHR45138:SF9">
    <property type="entry name" value="DIGUANYLATE CYCLASE DGCM-RELATED"/>
    <property type="match status" value="1"/>
</dbReference>
<dbReference type="InterPro" id="IPR043128">
    <property type="entry name" value="Rev_trsase/Diguanyl_cyclase"/>
</dbReference>
<dbReference type="CDD" id="cd01949">
    <property type="entry name" value="GGDEF"/>
    <property type="match status" value="1"/>
</dbReference>
<evidence type="ECO:0000256" key="1">
    <source>
        <dbReference type="ARBA" id="ARBA00001946"/>
    </source>
</evidence>
<dbReference type="SMART" id="SM00448">
    <property type="entry name" value="REC"/>
    <property type="match status" value="1"/>
</dbReference>
<dbReference type="Pfam" id="PF00990">
    <property type="entry name" value="GGDEF"/>
    <property type="match status" value="1"/>
</dbReference>
<dbReference type="SUPFAM" id="SSF52172">
    <property type="entry name" value="CheY-like"/>
    <property type="match status" value="1"/>
</dbReference>
<dbReference type="InterPro" id="IPR029787">
    <property type="entry name" value="Nucleotide_cyclase"/>
</dbReference>
<dbReference type="Proteomes" id="UP000279173">
    <property type="component" value="Unassembled WGS sequence"/>
</dbReference>
<evidence type="ECO:0000313" key="9">
    <source>
        <dbReference type="Proteomes" id="UP000279173"/>
    </source>
</evidence>
<feature type="domain" description="Response regulatory" evidence="6">
    <location>
        <begin position="17"/>
        <end position="132"/>
    </location>
</feature>
<dbReference type="Pfam" id="PF00072">
    <property type="entry name" value="Response_reg"/>
    <property type="match status" value="1"/>
</dbReference>
<dbReference type="InterPro" id="IPR001789">
    <property type="entry name" value="Sig_transdc_resp-reg_receiver"/>
</dbReference>
<dbReference type="SUPFAM" id="SSF55073">
    <property type="entry name" value="Nucleotide cyclase"/>
    <property type="match status" value="1"/>
</dbReference>